<keyword evidence="6 9" id="KW-1133">Transmembrane helix</keyword>
<dbReference type="PANTHER" id="PTHR45820:SF6">
    <property type="entry name" value="ZINC_CADMIUM RESISTANCE PROTEIN-LIKE"/>
    <property type="match status" value="1"/>
</dbReference>
<dbReference type="Pfam" id="PF01545">
    <property type="entry name" value="Cation_efflux"/>
    <property type="match status" value="1"/>
</dbReference>
<feature type="transmembrane region" description="Helical" evidence="9">
    <location>
        <begin position="182"/>
        <end position="202"/>
    </location>
</feature>
<comment type="similarity">
    <text evidence="2">Belongs to the cation diffusion facilitator (CDF) transporter (TC 2.A.4) family. SLC30A subfamily.</text>
</comment>
<feature type="domain" description="Cation efflux protein cytoplasmic" evidence="12">
    <location>
        <begin position="438"/>
        <end position="511"/>
    </location>
</feature>
<dbReference type="Proteomes" id="UP001279410">
    <property type="component" value="Unassembled WGS sequence"/>
</dbReference>
<dbReference type="InterPro" id="IPR027470">
    <property type="entry name" value="Cation_efflux_CTD"/>
</dbReference>
<comment type="subcellular location">
    <subcellularLocation>
        <location evidence="1">Membrane</location>
        <topology evidence="1">Multi-pass membrane protein</topology>
    </subcellularLocation>
</comment>
<reference evidence="13" key="1">
    <citation type="submission" date="2022-08" db="EMBL/GenBank/DDBJ databases">
        <title>Genome sequencing of akame (Lates japonicus).</title>
        <authorList>
            <person name="Hashiguchi Y."/>
            <person name="Takahashi H."/>
        </authorList>
    </citation>
    <scope>NUCLEOTIDE SEQUENCE</scope>
    <source>
        <strain evidence="13">Kochi</strain>
    </source>
</reference>
<dbReference type="GO" id="GO:0010312">
    <property type="term" value="P:detoxification of zinc ion"/>
    <property type="evidence" value="ECO:0007669"/>
    <property type="project" value="TreeGrafter"/>
</dbReference>
<evidence type="ECO:0000256" key="9">
    <source>
        <dbReference type="SAM" id="Phobius"/>
    </source>
</evidence>
<dbReference type="AlphaFoldDB" id="A0AAD3N6K0"/>
<feature type="chain" id="PRO_5042085386" evidence="10">
    <location>
        <begin position="24"/>
        <end position="591"/>
    </location>
</feature>
<protein>
    <submittedName>
        <fullName evidence="13">Zinc/cadmium resistance protein-like protein</fullName>
    </submittedName>
</protein>
<feature type="domain" description="Cation efflux protein transmembrane" evidence="11">
    <location>
        <begin position="140"/>
        <end position="210"/>
    </location>
</feature>
<dbReference type="GO" id="GO:0015297">
    <property type="term" value="F:antiporter activity"/>
    <property type="evidence" value="ECO:0007669"/>
    <property type="project" value="UniProtKB-KW"/>
</dbReference>
<keyword evidence="4 9" id="KW-0812">Transmembrane</keyword>
<feature type="compositionally biased region" description="Polar residues" evidence="8">
    <location>
        <begin position="113"/>
        <end position="124"/>
    </location>
</feature>
<evidence type="ECO:0000256" key="1">
    <source>
        <dbReference type="ARBA" id="ARBA00004141"/>
    </source>
</evidence>
<feature type="signal peptide" evidence="10">
    <location>
        <begin position="1"/>
        <end position="23"/>
    </location>
</feature>
<dbReference type="InterPro" id="IPR036837">
    <property type="entry name" value="Cation_efflux_CTD_sf"/>
</dbReference>
<evidence type="ECO:0000256" key="4">
    <source>
        <dbReference type="ARBA" id="ARBA00022692"/>
    </source>
</evidence>
<evidence type="ECO:0000256" key="8">
    <source>
        <dbReference type="SAM" id="MobiDB-lite"/>
    </source>
</evidence>
<feature type="region of interest" description="Disordered" evidence="8">
    <location>
        <begin position="329"/>
        <end position="350"/>
    </location>
</feature>
<feature type="transmembrane region" description="Helical" evidence="9">
    <location>
        <begin position="148"/>
        <end position="170"/>
    </location>
</feature>
<evidence type="ECO:0000256" key="6">
    <source>
        <dbReference type="ARBA" id="ARBA00022989"/>
    </source>
</evidence>
<dbReference type="InterPro" id="IPR027469">
    <property type="entry name" value="Cation_efflux_TMD_sf"/>
</dbReference>
<dbReference type="SUPFAM" id="SSF161111">
    <property type="entry name" value="Cation efflux protein transmembrane domain-like"/>
    <property type="match status" value="1"/>
</dbReference>
<keyword evidence="7 9" id="KW-0472">Membrane</keyword>
<dbReference type="GO" id="GO:0006882">
    <property type="term" value="P:intracellular zinc ion homeostasis"/>
    <property type="evidence" value="ECO:0007669"/>
    <property type="project" value="TreeGrafter"/>
</dbReference>
<proteinExistence type="inferred from homology"/>
<dbReference type="EMBL" id="BRZM01000147">
    <property type="protein sequence ID" value="GLD68742.1"/>
    <property type="molecule type" value="Genomic_DNA"/>
</dbReference>
<dbReference type="GO" id="GO:0005794">
    <property type="term" value="C:Golgi apparatus"/>
    <property type="evidence" value="ECO:0007669"/>
    <property type="project" value="TreeGrafter"/>
</dbReference>
<dbReference type="GO" id="GO:0005783">
    <property type="term" value="C:endoplasmic reticulum"/>
    <property type="evidence" value="ECO:0007669"/>
    <property type="project" value="TreeGrafter"/>
</dbReference>
<keyword evidence="3" id="KW-0813">Transport</keyword>
<organism evidence="13 14">
    <name type="scientific">Lates japonicus</name>
    <name type="common">Japanese lates</name>
    <dbReference type="NCBI Taxonomy" id="270547"/>
    <lineage>
        <taxon>Eukaryota</taxon>
        <taxon>Metazoa</taxon>
        <taxon>Chordata</taxon>
        <taxon>Craniata</taxon>
        <taxon>Vertebrata</taxon>
        <taxon>Euteleostomi</taxon>
        <taxon>Actinopterygii</taxon>
        <taxon>Neopterygii</taxon>
        <taxon>Teleostei</taxon>
        <taxon>Neoteleostei</taxon>
        <taxon>Acanthomorphata</taxon>
        <taxon>Carangaria</taxon>
        <taxon>Carangaria incertae sedis</taxon>
        <taxon>Centropomidae</taxon>
        <taxon>Lates</taxon>
    </lineage>
</organism>
<evidence type="ECO:0000259" key="12">
    <source>
        <dbReference type="Pfam" id="PF16916"/>
    </source>
</evidence>
<evidence type="ECO:0000256" key="2">
    <source>
        <dbReference type="ARBA" id="ARBA00008873"/>
    </source>
</evidence>
<dbReference type="GO" id="GO:0019855">
    <property type="term" value="F:calcium channel inhibitor activity"/>
    <property type="evidence" value="ECO:0007669"/>
    <property type="project" value="TreeGrafter"/>
</dbReference>
<dbReference type="InterPro" id="IPR058533">
    <property type="entry name" value="Cation_efflux_TM"/>
</dbReference>
<dbReference type="GO" id="GO:0005385">
    <property type="term" value="F:zinc ion transmembrane transporter activity"/>
    <property type="evidence" value="ECO:0007669"/>
    <property type="project" value="TreeGrafter"/>
</dbReference>
<keyword evidence="14" id="KW-1185">Reference proteome</keyword>
<evidence type="ECO:0000313" key="14">
    <source>
        <dbReference type="Proteomes" id="UP001279410"/>
    </source>
</evidence>
<accession>A0AAD3N6K0</accession>
<name>A0AAD3N6K0_LATJO</name>
<keyword evidence="5" id="KW-0862">Zinc</keyword>
<evidence type="ECO:0000259" key="11">
    <source>
        <dbReference type="Pfam" id="PF01545"/>
    </source>
</evidence>
<dbReference type="GO" id="GO:0016020">
    <property type="term" value="C:membrane"/>
    <property type="evidence" value="ECO:0007669"/>
    <property type="project" value="UniProtKB-SubCell"/>
</dbReference>
<evidence type="ECO:0000313" key="13">
    <source>
        <dbReference type="EMBL" id="GLD68742.1"/>
    </source>
</evidence>
<feature type="transmembrane region" description="Helical" evidence="9">
    <location>
        <begin position="360"/>
        <end position="384"/>
    </location>
</feature>
<gene>
    <name evidence="13" type="ORF">AKAME5_002005500</name>
</gene>
<dbReference type="Gene3D" id="1.20.1510.10">
    <property type="entry name" value="Cation efflux protein transmembrane domain"/>
    <property type="match status" value="1"/>
</dbReference>
<evidence type="ECO:0000256" key="5">
    <source>
        <dbReference type="ARBA" id="ARBA00022833"/>
    </source>
</evidence>
<evidence type="ECO:0000256" key="7">
    <source>
        <dbReference type="ARBA" id="ARBA00023136"/>
    </source>
</evidence>
<dbReference type="SUPFAM" id="SSF160240">
    <property type="entry name" value="Cation efflux protein cytoplasmic domain-like"/>
    <property type="match status" value="1"/>
</dbReference>
<keyword evidence="10" id="KW-0732">Signal</keyword>
<dbReference type="PANTHER" id="PTHR45820">
    <property type="entry name" value="FI23527P1"/>
    <property type="match status" value="1"/>
</dbReference>
<feature type="region of interest" description="Disordered" evidence="8">
    <location>
        <begin position="93"/>
        <end position="127"/>
    </location>
</feature>
<evidence type="ECO:0000256" key="3">
    <source>
        <dbReference type="ARBA" id="ARBA00022448"/>
    </source>
</evidence>
<sequence length="591" mass="63175">MRVLHWCMLGVTILLLVCEVTISQLCKSLITLVDGFHTLFILMHMALPLPQTAGLIKPWPSSLDSPGSPHASSSLVAAPSTLPAESLIKTLPGTHAATGGSSTPDEPHAPQPNHDTTLPFSSHDSCPPTVSPPALDCSVSYGSSRIQVMGAFLSSLILVSLSISYLIMIINFFLEPRSVQRPLLLVVIGVVSLFHKMLVLWLNWDQLQEEMTGASRQPETESHLEVNHKVLAEKGTRGLAEPGQVLDDVSHVQSAVDNSLHNGTLVLCNPGTSSFPDTDSQTPVHLHAAAPQDSWDCDVVSGFADLKTWKCESHSKDITEIFEDNTSMGHRDSKNVSKTSPVCKSSHHTKSPVPSSRWPVCLLSFLLVAQGLFTPLLVLINSLVMLLVDPHCLHGSGACSILDYLDTCLTLPAVIVLIAIAKPEVCRYGLLLLQATPPHICVTDLGRRIASVPGVQAVHDLHVWQLTESFMVVATVHVHCHAGFPAHRCADMMSGVTKVLKSVGVSCCTVQPEFASCSGSSAGSGGDASAVVHREDPSLPPLLTCSLSCGKACSGSMCCSSPEEETRSLLAPPAGETKEEPQTLVIENTFL</sequence>
<dbReference type="Pfam" id="PF16916">
    <property type="entry name" value="ZT_dimer"/>
    <property type="match status" value="1"/>
</dbReference>
<comment type="caution">
    <text evidence="13">The sequence shown here is derived from an EMBL/GenBank/DDBJ whole genome shotgun (WGS) entry which is preliminary data.</text>
</comment>
<evidence type="ECO:0000256" key="10">
    <source>
        <dbReference type="SAM" id="SignalP"/>
    </source>
</evidence>